<keyword evidence="3" id="KW-1185">Reference proteome</keyword>
<dbReference type="EMBL" id="MU006113">
    <property type="protein sequence ID" value="KAF2834980.1"/>
    <property type="molecule type" value="Genomic_DNA"/>
</dbReference>
<proteinExistence type="predicted"/>
<gene>
    <name evidence="2" type="ORF">M501DRAFT_1061360</name>
</gene>
<reference evidence="2" key="1">
    <citation type="journal article" date="2020" name="Stud. Mycol.">
        <title>101 Dothideomycetes genomes: a test case for predicting lifestyles and emergence of pathogens.</title>
        <authorList>
            <person name="Haridas S."/>
            <person name="Albert R."/>
            <person name="Binder M."/>
            <person name="Bloem J."/>
            <person name="Labutti K."/>
            <person name="Salamov A."/>
            <person name="Andreopoulos B."/>
            <person name="Baker S."/>
            <person name="Barry K."/>
            <person name="Bills G."/>
            <person name="Bluhm B."/>
            <person name="Cannon C."/>
            <person name="Castanera R."/>
            <person name="Culley D."/>
            <person name="Daum C."/>
            <person name="Ezra D."/>
            <person name="Gonzalez J."/>
            <person name="Henrissat B."/>
            <person name="Kuo A."/>
            <person name="Liang C."/>
            <person name="Lipzen A."/>
            <person name="Lutzoni F."/>
            <person name="Magnuson J."/>
            <person name="Mondo S."/>
            <person name="Nolan M."/>
            <person name="Ohm R."/>
            <person name="Pangilinan J."/>
            <person name="Park H.-J."/>
            <person name="Ramirez L."/>
            <person name="Alfaro M."/>
            <person name="Sun H."/>
            <person name="Tritt A."/>
            <person name="Yoshinaga Y."/>
            <person name="Zwiers L.-H."/>
            <person name="Turgeon B."/>
            <person name="Goodwin S."/>
            <person name="Spatafora J."/>
            <person name="Crous P."/>
            <person name="Grigoriev I."/>
        </authorList>
    </citation>
    <scope>NUCLEOTIDE SEQUENCE</scope>
    <source>
        <strain evidence="2">CBS 101060</strain>
    </source>
</reference>
<accession>A0A9P4S4G5</accession>
<sequence length="110" mass="12012">MRLTLLTIPILLAFEASASNLSFNTFGKIACVGFEQNIHITQAGHNRGNFFGERRSFEYLASDGKCRLIAYTGDNQSGSSVDFGLTGTGSKGCRQAADQRAFRSFDVFCL</sequence>
<name>A0A9P4S4G5_9PEZI</name>
<dbReference type="AlphaFoldDB" id="A0A9P4S4G5"/>
<keyword evidence="1" id="KW-0732">Signal</keyword>
<dbReference type="Proteomes" id="UP000799429">
    <property type="component" value="Unassembled WGS sequence"/>
</dbReference>
<evidence type="ECO:0000256" key="1">
    <source>
        <dbReference type="SAM" id="SignalP"/>
    </source>
</evidence>
<evidence type="ECO:0000313" key="3">
    <source>
        <dbReference type="Proteomes" id="UP000799429"/>
    </source>
</evidence>
<feature type="chain" id="PRO_5040145668" evidence="1">
    <location>
        <begin position="19"/>
        <end position="110"/>
    </location>
</feature>
<organism evidence="2 3">
    <name type="scientific">Patellaria atrata CBS 101060</name>
    <dbReference type="NCBI Taxonomy" id="1346257"/>
    <lineage>
        <taxon>Eukaryota</taxon>
        <taxon>Fungi</taxon>
        <taxon>Dikarya</taxon>
        <taxon>Ascomycota</taxon>
        <taxon>Pezizomycotina</taxon>
        <taxon>Dothideomycetes</taxon>
        <taxon>Dothideomycetes incertae sedis</taxon>
        <taxon>Patellariales</taxon>
        <taxon>Patellariaceae</taxon>
        <taxon>Patellaria</taxon>
    </lineage>
</organism>
<comment type="caution">
    <text evidence="2">The sequence shown here is derived from an EMBL/GenBank/DDBJ whole genome shotgun (WGS) entry which is preliminary data.</text>
</comment>
<evidence type="ECO:0000313" key="2">
    <source>
        <dbReference type="EMBL" id="KAF2834980.1"/>
    </source>
</evidence>
<feature type="signal peptide" evidence="1">
    <location>
        <begin position="1"/>
        <end position="18"/>
    </location>
</feature>
<protein>
    <submittedName>
        <fullName evidence="2">Uncharacterized protein</fullName>
    </submittedName>
</protein>
<dbReference type="OrthoDB" id="3660025at2759"/>